<proteinExistence type="predicted"/>
<dbReference type="Gene3D" id="3.10.450.40">
    <property type="match status" value="1"/>
</dbReference>
<dbReference type="EMBL" id="JBCEWA010000003">
    <property type="protein sequence ID" value="MEL5987791.1"/>
    <property type="molecule type" value="Genomic_DNA"/>
</dbReference>
<dbReference type="Pfam" id="PF03413">
    <property type="entry name" value="PepSY"/>
    <property type="match status" value="1"/>
</dbReference>
<dbReference type="RefSeq" id="WP_342302744.1">
    <property type="nucleotide sequence ID" value="NZ_JBCEWA010000003.1"/>
</dbReference>
<organism evidence="2 3">
    <name type="scientific">Kurthia gibsonii</name>
    <dbReference type="NCBI Taxonomy" id="33946"/>
    <lineage>
        <taxon>Bacteria</taxon>
        <taxon>Bacillati</taxon>
        <taxon>Bacillota</taxon>
        <taxon>Bacilli</taxon>
        <taxon>Bacillales</taxon>
        <taxon>Caryophanaceae</taxon>
        <taxon>Kurthia</taxon>
    </lineage>
</organism>
<protein>
    <submittedName>
        <fullName evidence="2">PepSY domain-containing protein</fullName>
    </submittedName>
</protein>
<keyword evidence="3" id="KW-1185">Reference proteome</keyword>
<name>A0ABU9LMB5_9BACL</name>
<gene>
    <name evidence="2" type="ORF">AAF454_05120</name>
</gene>
<comment type="caution">
    <text evidence="2">The sequence shown here is derived from an EMBL/GenBank/DDBJ whole genome shotgun (WGS) entry which is preliminary data.</text>
</comment>
<dbReference type="InterPro" id="IPR025711">
    <property type="entry name" value="PepSY"/>
</dbReference>
<reference evidence="2 3" key="1">
    <citation type="submission" date="2024-04" db="EMBL/GenBank/DDBJ databases">
        <authorList>
            <person name="Wu Y.S."/>
            <person name="Zhang L."/>
        </authorList>
    </citation>
    <scope>NUCLEOTIDE SEQUENCE [LARGE SCALE GENOMIC DNA]</scope>
    <source>
        <strain evidence="2 3">KG-01</strain>
    </source>
</reference>
<feature type="domain" description="PepSY" evidence="1">
    <location>
        <begin position="106"/>
        <end position="162"/>
    </location>
</feature>
<evidence type="ECO:0000313" key="2">
    <source>
        <dbReference type="EMBL" id="MEL5987791.1"/>
    </source>
</evidence>
<evidence type="ECO:0000259" key="1">
    <source>
        <dbReference type="Pfam" id="PF03413"/>
    </source>
</evidence>
<accession>A0ABU9LMB5</accession>
<sequence>MRKTLMLVILVLVVVSGSAYFVWAETIKPEPLSHEELIERIQLTYDVKPKYVAQEDDQVIFRFKKDGVTYNMTVDELDGHVNKLVKIAGSYSAPEKEQKTLTTKVLTDEEAIAIANKELKGEVDALSYRSTSDGGYYLIEIDGDEAEAVFQIHALSGEILSITWDE</sequence>
<dbReference type="Proteomes" id="UP001398420">
    <property type="component" value="Unassembled WGS sequence"/>
</dbReference>
<evidence type="ECO:0000313" key="3">
    <source>
        <dbReference type="Proteomes" id="UP001398420"/>
    </source>
</evidence>